<reference evidence="2 3" key="1">
    <citation type="journal article" date="2024" name="BMC Biol.">
        <title>Comparative genomics of Ascetosporea gives new insight into the evolutionary basis for animal parasitism in Rhizaria.</title>
        <authorList>
            <person name="Hiltunen Thoren M."/>
            <person name="Onut-Brannstrom I."/>
            <person name="Alfjorden A."/>
            <person name="Peckova H."/>
            <person name="Swords F."/>
            <person name="Hooper C."/>
            <person name="Holzer A.S."/>
            <person name="Bass D."/>
            <person name="Burki F."/>
        </authorList>
    </citation>
    <scope>NUCLEOTIDE SEQUENCE [LARGE SCALE GENOMIC DNA]</scope>
    <source>
        <strain evidence="2">20-A016</strain>
    </source>
</reference>
<sequence>MDFAVTESFYKLGIISFSMLIIIILSLSKSVIPQSSVNGFMINSAIGVLYGISTGYVCYFVSMILFSKYTEKMVEYGYNTSAPRVLEFIHNQ</sequence>
<comment type="caution">
    <text evidence="2">The sequence shown here is derived from an EMBL/GenBank/DDBJ whole genome shotgun (WGS) entry which is preliminary data.</text>
</comment>
<proteinExistence type="predicted"/>
<keyword evidence="1" id="KW-0812">Transmembrane</keyword>
<feature type="transmembrane region" description="Helical" evidence="1">
    <location>
        <begin position="12"/>
        <end position="32"/>
    </location>
</feature>
<organism evidence="2 3">
    <name type="scientific">Bonamia ostreae</name>
    <dbReference type="NCBI Taxonomy" id="126728"/>
    <lineage>
        <taxon>Eukaryota</taxon>
        <taxon>Sar</taxon>
        <taxon>Rhizaria</taxon>
        <taxon>Endomyxa</taxon>
        <taxon>Ascetosporea</taxon>
        <taxon>Haplosporida</taxon>
        <taxon>Bonamia</taxon>
    </lineage>
</organism>
<keyword evidence="3" id="KW-1185">Reference proteome</keyword>
<evidence type="ECO:0000313" key="3">
    <source>
        <dbReference type="Proteomes" id="UP001439008"/>
    </source>
</evidence>
<accession>A0ABV2ANP8</accession>
<gene>
    <name evidence="2" type="ORF">MHBO_002828</name>
</gene>
<evidence type="ECO:0000313" key="2">
    <source>
        <dbReference type="EMBL" id="MES1921275.1"/>
    </source>
</evidence>
<protein>
    <submittedName>
        <fullName evidence="2">Uncharacterized protein</fullName>
    </submittedName>
</protein>
<evidence type="ECO:0000256" key="1">
    <source>
        <dbReference type="SAM" id="Phobius"/>
    </source>
</evidence>
<dbReference type="Proteomes" id="UP001439008">
    <property type="component" value="Unassembled WGS sequence"/>
</dbReference>
<name>A0ABV2ANP8_9EUKA</name>
<dbReference type="EMBL" id="JBDODL010001210">
    <property type="protein sequence ID" value="MES1921275.1"/>
    <property type="molecule type" value="Genomic_DNA"/>
</dbReference>
<feature type="transmembrane region" description="Helical" evidence="1">
    <location>
        <begin position="44"/>
        <end position="66"/>
    </location>
</feature>
<keyword evidence="1" id="KW-1133">Transmembrane helix</keyword>
<keyword evidence="1" id="KW-0472">Membrane</keyword>